<evidence type="ECO:0000256" key="7">
    <source>
        <dbReference type="ARBA" id="ARBA00023146"/>
    </source>
</evidence>
<evidence type="ECO:0000313" key="14">
    <source>
        <dbReference type="Proteomes" id="UP001195483"/>
    </source>
</evidence>
<dbReference type="InterPro" id="IPR054608">
    <property type="entry name" value="SYY-like_C"/>
</dbReference>
<reference evidence="13" key="3">
    <citation type="submission" date="2023-05" db="EMBL/GenBank/DDBJ databases">
        <authorList>
            <person name="Smith C.H."/>
        </authorList>
    </citation>
    <scope>NUCLEOTIDE SEQUENCE</scope>
    <source>
        <strain evidence="13">CHS0354</strain>
        <tissue evidence="13">Mantle</tissue>
    </source>
</reference>
<dbReference type="InterPro" id="IPR036986">
    <property type="entry name" value="S4_RNA-bd_sf"/>
</dbReference>
<sequence>MQARTVIDELTERGFVSQMTETGLAELAKKERLVVYCGFDPTAPSLHLGHVVPIMALAHVQRYGGKSIFLIGGATAQIGDPSGKQSERTLLSKNEINQNAESIKKQLSAFLKFESENPAELLNNADWLENQTLISFLRDTAKHFSLGYMLAKESVKSRIEREQGISITEFLYGLLQSFDFWYLNKYFNCNVQIGGSDQWGNITAGIDYIRKMESKHVHGLTFPLLTKSDGSKFGKTETGAVWLDPTLTTPYQMYQYWLNTDDKDAIKFLKLFTFLPLEEISQLDVLVQNEAEKRKAQATLAFEFTKMVHGEKNAKTAETASEFLFGSSANELDIDSLNTILDNIPSLDLNQLGLKIKDINVVDALVLTKLAQSKGEARKIMAQGGLYVNNIRQKEMRNLTDEDFLHSKAILLRSGKKNYAALSIAGTK</sequence>
<dbReference type="InterPro" id="IPR001412">
    <property type="entry name" value="aa-tRNA-synth_I_CS"/>
</dbReference>
<name>A0AAE0W7L2_9BIVA</name>
<dbReference type="GO" id="GO:0006437">
    <property type="term" value="P:tyrosyl-tRNA aminoacylation"/>
    <property type="evidence" value="ECO:0007669"/>
    <property type="project" value="InterPro"/>
</dbReference>
<evidence type="ECO:0000256" key="1">
    <source>
        <dbReference type="ARBA" id="ARBA00013160"/>
    </source>
</evidence>
<keyword evidence="3 11" id="KW-0547">Nucleotide-binding</keyword>
<dbReference type="Proteomes" id="UP001195483">
    <property type="component" value="Unassembled WGS sequence"/>
</dbReference>
<protein>
    <recommendedName>
        <fullName evidence="1 11">Tyrosine--tRNA ligase</fullName>
        <ecNumber evidence="1 11">6.1.1.1</ecNumber>
    </recommendedName>
    <alternativeName>
        <fullName evidence="8 11">Tyrosyl-tRNA synthetase</fullName>
    </alternativeName>
</protein>
<keyword evidence="6 11" id="KW-0648">Protein biosynthesis</keyword>
<evidence type="ECO:0000259" key="12">
    <source>
        <dbReference type="Pfam" id="PF22421"/>
    </source>
</evidence>
<proteinExistence type="inferred from homology"/>
<dbReference type="InterPro" id="IPR014729">
    <property type="entry name" value="Rossmann-like_a/b/a_fold"/>
</dbReference>
<evidence type="ECO:0000256" key="8">
    <source>
        <dbReference type="ARBA" id="ARBA00033323"/>
    </source>
</evidence>
<evidence type="ECO:0000256" key="10">
    <source>
        <dbReference type="PROSITE-ProRule" id="PRU00182"/>
    </source>
</evidence>
<evidence type="ECO:0000256" key="2">
    <source>
        <dbReference type="ARBA" id="ARBA00022598"/>
    </source>
</evidence>
<accession>A0AAE0W7L2</accession>
<dbReference type="GO" id="GO:0003723">
    <property type="term" value="F:RNA binding"/>
    <property type="evidence" value="ECO:0007669"/>
    <property type="project" value="UniProtKB-KW"/>
</dbReference>
<comment type="catalytic activity">
    <reaction evidence="9 11">
        <text>tRNA(Tyr) + L-tyrosine + ATP = L-tyrosyl-tRNA(Tyr) + AMP + diphosphate + H(+)</text>
        <dbReference type="Rhea" id="RHEA:10220"/>
        <dbReference type="Rhea" id="RHEA-COMP:9706"/>
        <dbReference type="Rhea" id="RHEA-COMP:9707"/>
        <dbReference type="ChEBI" id="CHEBI:15378"/>
        <dbReference type="ChEBI" id="CHEBI:30616"/>
        <dbReference type="ChEBI" id="CHEBI:33019"/>
        <dbReference type="ChEBI" id="CHEBI:58315"/>
        <dbReference type="ChEBI" id="CHEBI:78442"/>
        <dbReference type="ChEBI" id="CHEBI:78536"/>
        <dbReference type="ChEBI" id="CHEBI:456215"/>
        <dbReference type="EC" id="6.1.1.1"/>
    </reaction>
</comment>
<evidence type="ECO:0000256" key="3">
    <source>
        <dbReference type="ARBA" id="ARBA00022741"/>
    </source>
</evidence>
<dbReference type="InterPro" id="IPR024107">
    <property type="entry name" value="Tyr-tRNA-ligase_bac_1"/>
</dbReference>
<dbReference type="Gene3D" id="1.10.240.10">
    <property type="entry name" value="Tyrosyl-Transfer RNA Synthetase"/>
    <property type="match status" value="1"/>
</dbReference>
<dbReference type="PROSITE" id="PS00178">
    <property type="entry name" value="AA_TRNA_LIGASE_I"/>
    <property type="match status" value="1"/>
</dbReference>
<evidence type="ECO:0000256" key="4">
    <source>
        <dbReference type="ARBA" id="ARBA00022840"/>
    </source>
</evidence>
<dbReference type="NCBIfam" id="TIGR00234">
    <property type="entry name" value="tyrS"/>
    <property type="match status" value="1"/>
</dbReference>
<dbReference type="Gene3D" id="3.10.290.10">
    <property type="entry name" value="RNA-binding S4 domain"/>
    <property type="match status" value="1"/>
</dbReference>
<dbReference type="GO" id="GO:0005524">
    <property type="term" value="F:ATP binding"/>
    <property type="evidence" value="ECO:0007669"/>
    <property type="project" value="UniProtKB-KW"/>
</dbReference>
<dbReference type="EC" id="6.1.1.1" evidence="1 11"/>
<dbReference type="AlphaFoldDB" id="A0AAE0W7L2"/>
<evidence type="ECO:0000313" key="13">
    <source>
        <dbReference type="EMBL" id="KAK3605083.1"/>
    </source>
</evidence>
<evidence type="ECO:0000256" key="11">
    <source>
        <dbReference type="RuleBase" id="RU361234"/>
    </source>
</evidence>
<dbReference type="InterPro" id="IPR002307">
    <property type="entry name" value="Tyr-tRNA-ligase"/>
</dbReference>
<comment type="similarity">
    <text evidence="11">Belongs to the class-I aminoacyl-tRNA synthetase family.</text>
</comment>
<dbReference type="Pfam" id="PF00579">
    <property type="entry name" value="tRNA-synt_1b"/>
    <property type="match status" value="1"/>
</dbReference>
<keyword evidence="14" id="KW-1185">Reference proteome</keyword>
<dbReference type="FunFam" id="1.10.240.10:FF:000001">
    <property type="entry name" value="Tyrosine--tRNA ligase"/>
    <property type="match status" value="1"/>
</dbReference>
<dbReference type="PANTHER" id="PTHR11766">
    <property type="entry name" value="TYROSYL-TRNA SYNTHETASE"/>
    <property type="match status" value="1"/>
</dbReference>
<dbReference type="HAMAP" id="MF_02006">
    <property type="entry name" value="Tyr_tRNA_synth_type1"/>
    <property type="match status" value="1"/>
</dbReference>
<evidence type="ECO:0000256" key="6">
    <source>
        <dbReference type="ARBA" id="ARBA00022917"/>
    </source>
</evidence>
<gene>
    <name evidence="13" type="ORF">CHS0354_000749</name>
</gene>
<dbReference type="EMBL" id="JAEAOA010000085">
    <property type="protein sequence ID" value="KAK3605083.1"/>
    <property type="molecule type" value="Genomic_DNA"/>
</dbReference>
<dbReference type="PANTHER" id="PTHR11766:SF0">
    <property type="entry name" value="TYROSINE--TRNA LIGASE, MITOCHONDRIAL"/>
    <property type="match status" value="1"/>
</dbReference>
<dbReference type="Pfam" id="PF22421">
    <property type="entry name" value="SYY_C-terminal"/>
    <property type="match status" value="1"/>
</dbReference>
<dbReference type="InterPro" id="IPR024088">
    <property type="entry name" value="Tyr-tRNA-ligase_bac-type"/>
</dbReference>
<dbReference type="Gene3D" id="3.40.50.620">
    <property type="entry name" value="HUPs"/>
    <property type="match status" value="1"/>
</dbReference>
<dbReference type="SUPFAM" id="SSF52374">
    <property type="entry name" value="Nucleotidylyl transferase"/>
    <property type="match status" value="1"/>
</dbReference>
<keyword evidence="7 11" id="KW-0030">Aminoacyl-tRNA synthetase</keyword>
<feature type="domain" description="Tyrosine--tRNA ligase SYY-like C-terminal" evidence="12">
    <location>
        <begin position="340"/>
        <end position="420"/>
    </location>
</feature>
<keyword evidence="4 11" id="KW-0067">ATP-binding</keyword>
<organism evidence="13 14">
    <name type="scientific">Potamilus streckersoni</name>
    <dbReference type="NCBI Taxonomy" id="2493646"/>
    <lineage>
        <taxon>Eukaryota</taxon>
        <taxon>Metazoa</taxon>
        <taxon>Spiralia</taxon>
        <taxon>Lophotrochozoa</taxon>
        <taxon>Mollusca</taxon>
        <taxon>Bivalvia</taxon>
        <taxon>Autobranchia</taxon>
        <taxon>Heteroconchia</taxon>
        <taxon>Palaeoheterodonta</taxon>
        <taxon>Unionida</taxon>
        <taxon>Unionoidea</taxon>
        <taxon>Unionidae</taxon>
        <taxon>Ambleminae</taxon>
        <taxon>Lampsilini</taxon>
        <taxon>Potamilus</taxon>
    </lineage>
</organism>
<reference evidence="13" key="1">
    <citation type="journal article" date="2021" name="Genome Biol. Evol.">
        <title>A High-Quality Reference Genome for a Parasitic Bivalve with Doubly Uniparental Inheritance (Bivalvia: Unionida).</title>
        <authorList>
            <person name="Smith C.H."/>
        </authorList>
    </citation>
    <scope>NUCLEOTIDE SEQUENCE</scope>
    <source>
        <strain evidence="13">CHS0354</strain>
    </source>
</reference>
<dbReference type="SUPFAM" id="SSF55174">
    <property type="entry name" value="Alpha-L RNA-binding motif"/>
    <property type="match status" value="1"/>
</dbReference>
<dbReference type="CDD" id="cd00805">
    <property type="entry name" value="TyrRS_core"/>
    <property type="match status" value="1"/>
</dbReference>
<dbReference type="GO" id="GO:0005829">
    <property type="term" value="C:cytosol"/>
    <property type="evidence" value="ECO:0007669"/>
    <property type="project" value="TreeGrafter"/>
</dbReference>
<dbReference type="PRINTS" id="PR01040">
    <property type="entry name" value="TRNASYNTHTYR"/>
</dbReference>
<reference evidence="13" key="2">
    <citation type="journal article" date="2021" name="Genome Biol. Evol.">
        <title>Developing a high-quality reference genome for a parasitic bivalve with doubly uniparental inheritance (Bivalvia: Unionida).</title>
        <authorList>
            <person name="Smith C.H."/>
        </authorList>
    </citation>
    <scope>NUCLEOTIDE SEQUENCE</scope>
    <source>
        <strain evidence="13">CHS0354</strain>
        <tissue evidence="13">Mantle</tissue>
    </source>
</reference>
<dbReference type="InterPro" id="IPR002305">
    <property type="entry name" value="aa-tRNA-synth_Ic"/>
</dbReference>
<comment type="caution">
    <text evidence="13">The sequence shown here is derived from an EMBL/GenBank/DDBJ whole genome shotgun (WGS) entry which is preliminary data.</text>
</comment>
<keyword evidence="5 10" id="KW-0694">RNA-binding</keyword>
<evidence type="ECO:0000256" key="5">
    <source>
        <dbReference type="ARBA" id="ARBA00022884"/>
    </source>
</evidence>
<keyword evidence="2 11" id="KW-0436">Ligase</keyword>
<dbReference type="PROSITE" id="PS50889">
    <property type="entry name" value="S4"/>
    <property type="match status" value="1"/>
</dbReference>
<dbReference type="GO" id="GO:0004831">
    <property type="term" value="F:tyrosine-tRNA ligase activity"/>
    <property type="evidence" value="ECO:0007669"/>
    <property type="project" value="UniProtKB-EC"/>
</dbReference>
<evidence type="ECO:0000256" key="9">
    <source>
        <dbReference type="ARBA" id="ARBA00048248"/>
    </source>
</evidence>